<dbReference type="Gene3D" id="1.10.510.10">
    <property type="entry name" value="Transferase(Phosphotransferase) domain 1"/>
    <property type="match status" value="1"/>
</dbReference>
<name>A0A2T1C481_9CYAN</name>
<dbReference type="PANTHER" id="PTHR24363:SF0">
    <property type="entry name" value="SERINE_THREONINE KINASE LIKE DOMAIN CONTAINING 1"/>
    <property type="match status" value="1"/>
</dbReference>
<dbReference type="PROSITE" id="PS00108">
    <property type="entry name" value="PROTEIN_KINASE_ST"/>
    <property type="match status" value="1"/>
</dbReference>
<evidence type="ECO:0000256" key="9">
    <source>
        <dbReference type="PROSITE-ProRule" id="PRU10141"/>
    </source>
</evidence>
<dbReference type="RefSeq" id="WP_106288575.1">
    <property type="nucleotide sequence ID" value="NZ_CAWNTC010000026.1"/>
</dbReference>
<dbReference type="CDD" id="cd14014">
    <property type="entry name" value="STKc_PknB_like"/>
    <property type="match status" value="1"/>
</dbReference>
<dbReference type="InterPro" id="IPR008271">
    <property type="entry name" value="Ser/Thr_kinase_AS"/>
</dbReference>
<evidence type="ECO:0000256" key="6">
    <source>
        <dbReference type="ARBA" id="ARBA00022840"/>
    </source>
</evidence>
<keyword evidence="3" id="KW-0808">Transferase</keyword>
<comment type="caution">
    <text evidence="11">The sequence shown here is derived from an EMBL/GenBank/DDBJ whole genome shotgun (WGS) entry which is preliminary data.</text>
</comment>
<keyword evidence="2 11" id="KW-0723">Serine/threonine-protein kinase</keyword>
<organism evidence="11 12">
    <name type="scientific">Merismopedia glauca CCAP 1448/3</name>
    <dbReference type="NCBI Taxonomy" id="1296344"/>
    <lineage>
        <taxon>Bacteria</taxon>
        <taxon>Bacillati</taxon>
        <taxon>Cyanobacteriota</taxon>
        <taxon>Cyanophyceae</taxon>
        <taxon>Synechococcales</taxon>
        <taxon>Merismopediaceae</taxon>
        <taxon>Merismopedia</taxon>
    </lineage>
</organism>
<evidence type="ECO:0000256" key="8">
    <source>
        <dbReference type="ARBA" id="ARBA00048679"/>
    </source>
</evidence>
<dbReference type="Proteomes" id="UP000238762">
    <property type="component" value="Unassembled WGS sequence"/>
</dbReference>
<reference evidence="11 12" key="1">
    <citation type="submission" date="2018-02" db="EMBL/GenBank/DDBJ databases">
        <authorList>
            <person name="Cohen D.B."/>
            <person name="Kent A.D."/>
        </authorList>
    </citation>
    <scope>NUCLEOTIDE SEQUENCE [LARGE SCALE GENOMIC DNA]</scope>
    <source>
        <strain evidence="11 12">CCAP 1448/3</strain>
    </source>
</reference>
<dbReference type="InterPro" id="IPR011009">
    <property type="entry name" value="Kinase-like_dom_sf"/>
</dbReference>
<dbReference type="GO" id="GO:0004674">
    <property type="term" value="F:protein serine/threonine kinase activity"/>
    <property type="evidence" value="ECO:0007669"/>
    <property type="project" value="UniProtKB-KW"/>
</dbReference>
<evidence type="ECO:0000256" key="3">
    <source>
        <dbReference type="ARBA" id="ARBA00022679"/>
    </source>
</evidence>
<dbReference type="SUPFAM" id="SSF56112">
    <property type="entry name" value="Protein kinase-like (PK-like)"/>
    <property type="match status" value="1"/>
</dbReference>
<dbReference type="SMART" id="SM00220">
    <property type="entry name" value="S_TKc"/>
    <property type="match status" value="1"/>
</dbReference>
<comment type="catalytic activity">
    <reaction evidence="8">
        <text>L-seryl-[protein] + ATP = O-phospho-L-seryl-[protein] + ADP + H(+)</text>
        <dbReference type="Rhea" id="RHEA:17989"/>
        <dbReference type="Rhea" id="RHEA-COMP:9863"/>
        <dbReference type="Rhea" id="RHEA-COMP:11604"/>
        <dbReference type="ChEBI" id="CHEBI:15378"/>
        <dbReference type="ChEBI" id="CHEBI:29999"/>
        <dbReference type="ChEBI" id="CHEBI:30616"/>
        <dbReference type="ChEBI" id="CHEBI:83421"/>
        <dbReference type="ChEBI" id="CHEBI:456216"/>
        <dbReference type="EC" id="2.7.11.1"/>
    </reaction>
</comment>
<dbReference type="EMBL" id="PVWJ01000042">
    <property type="protein sequence ID" value="PSB03059.1"/>
    <property type="molecule type" value="Genomic_DNA"/>
</dbReference>
<dbReference type="GO" id="GO:0005524">
    <property type="term" value="F:ATP binding"/>
    <property type="evidence" value="ECO:0007669"/>
    <property type="project" value="UniProtKB-UniRule"/>
</dbReference>
<feature type="binding site" evidence="9">
    <location>
        <position position="41"/>
    </location>
    <ligand>
        <name>ATP</name>
        <dbReference type="ChEBI" id="CHEBI:30616"/>
    </ligand>
</feature>
<dbReference type="AlphaFoldDB" id="A0A2T1C481"/>
<dbReference type="PANTHER" id="PTHR24363">
    <property type="entry name" value="SERINE/THREONINE PROTEIN KINASE"/>
    <property type="match status" value="1"/>
</dbReference>
<accession>A0A2T1C481</accession>
<protein>
    <recommendedName>
        <fullName evidence="1">non-specific serine/threonine protein kinase</fullName>
        <ecNumber evidence="1">2.7.11.1</ecNumber>
    </recommendedName>
</protein>
<dbReference type="EC" id="2.7.11.1" evidence="1"/>
<evidence type="ECO:0000259" key="10">
    <source>
        <dbReference type="PROSITE" id="PS50011"/>
    </source>
</evidence>
<evidence type="ECO:0000256" key="7">
    <source>
        <dbReference type="ARBA" id="ARBA00047899"/>
    </source>
</evidence>
<sequence>MTLQLLNNRYHLIRALGSGGFGDTFLAEDAQMPSHRLCVIKQLKQIGNSPEISQVVQDRFEREAAVLEKLGAGIPQIPQLYAYFTIDTNFYLIQEWIDGETLAAKVKRLGKLSEAEVKELLAGLLPILSYVHSQQIVHRDIKPDNIIIRKLDGKPVLIDFGAVKETMGTEVSSQGETRSSIIIGTPGFMSSEQAAGRPLYSSDLYSLGLTAIYGLTGKHPQDLAISWETGEVMWHEHISDVSSSLIQVLDKAVQSHPRDRFSSADQMLQALQTGIISDPIIIPKASKFKPWHGGLIAATVIAALTGWWLAQNQTISPPIPVQSALLSQVIPSYIPQALKPELAPIKCLENAEIYLLGETANFDFVVCGMNQIPAYYIGKHKRTGNGITVFGNGSEFRNQVTVYQPPRYQSIKYNSPYLVVRQNDLEILKEEITTLYKLETPDNSLNLGFYLVNDAAFAESDRANSQVQLLQKAGYKQAGSFWVPDYPNLSGKPLFQVYVQRFASSSDCRQFLKSYLSKNPAAYCAYASKNQNDSAETFKSPFQ</sequence>
<evidence type="ECO:0000256" key="1">
    <source>
        <dbReference type="ARBA" id="ARBA00012513"/>
    </source>
</evidence>
<reference evidence="11 12" key="2">
    <citation type="submission" date="2018-03" db="EMBL/GenBank/DDBJ databases">
        <title>The ancient ancestry and fast evolution of plastids.</title>
        <authorList>
            <person name="Moore K.R."/>
            <person name="Magnabosco C."/>
            <person name="Momper L."/>
            <person name="Gold D.A."/>
            <person name="Bosak T."/>
            <person name="Fournier G.P."/>
        </authorList>
    </citation>
    <scope>NUCLEOTIDE SEQUENCE [LARGE SCALE GENOMIC DNA]</scope>
    <source>
        <strain evidence="11 12">CCAP 1448/3</strain>
    </source>
</reference>
<keyword evidence="12" id="KW-1185">Reference proteome</keyword>
<dbReference type="PROSITE" id="PS50011">
    <property type="entry name" value="PROTEIN_KINASE_DOM"/>
    <property type="match status" value="1"/>
</dbReference>
<dbReference type="PROSITE" id="PS00107">
    <property type="entry name" value="PROTEIN_KINASE_ATP"/>
    <property type="match status" value="1"/>
</dbReference>
<evidence type="ECO:0000256" key="2">
    <source>
        <dbReference type="ARBA" id="ARBA00022527"/>
    </source>
</evidence>
<evidence type="ECO:0000313" key="12">
    <source>
        <dbReference type="Proteomes" id="UP000238762"/>
    </source>
</evidence>
<keyword evidence="4 9" id="KW-0547">Nucleotide-binding</keyword>
<dbReference type="Pfam" id="PF00069">
    <property type="entry name" value="Pkinase"/>
    <property type="match status" value="1"/>
</dbReference>
<keyword evidence="5 11" id="KW-0418">Kinase</keyword>
<evidence type="ECO:0000313" key="11">
    <source>
        <dbReference type="EMBL" id="PSB03059.1"/>
    </source>
</evidence>
<dbReference type="OrthoDB" id="428678at2"/>
<dbReference type="InterPro" id="IPR000719">
    <property type="entry name" value="Prot_kinase_dom"/>
</dbReference>
<keyword evidence="6 9" id="KW-0067">ATP-binding</keyword>
<evidence type="ECO:0000256" key="4">
    <source>
        <dbReference type="ARBA" id="ARBA00022741"/>
    </source>
</evidence>
<gene>
    <name evidence="11" type="ORF">C7B64_10370</name>
</gene>
<evidence type="ECO:0000256" key="5">
    <source>
        <dbReference type="ARBA" id="ARBA00022777"/>
    </source>
</evidence>
<comment type="catalytic activity">
    <reaction evidence="7">
        <text>L-threonyl-[protein] + ATP = O-phospho-L-threonyl-[protein] + ADP + H(+)</text>
        <dbReference type="Rhea" id="RHEA:46608"/>
        <dbReference type="Rhea" id="RHEA-COMP:11060"/>
        <dbReference type="Rhea" id="RHEA-COMP:11605"/>
        <dbReference type="ChEBI" id="CHEBI:15378"/>
        <dbReference type="ChEBI" id="CHEBI:30013"/>
        <dbReference type="ChEBI" id="CHEBI:30616"/>
        <dbReference type="ChEBI" id="CHEBI:61977"/>
        <dbReference type="ChEBI" id="CHEBI:456216"/>
        <dbReference type="EC" id="2.7.11.1"/>
    </reaction>
</comment>
<proteinExistence type="predicted"/>
<feature type="domain" description="Protein kinase" evidence="10">
    <location>
        <begin position="10"/>
        <end position="281"/>
    </location>
</feature>
<dbReference type="InterPro" id="IPR017441">
    <property type="entry name" value="Protein_kinase_ATP_BS"/>
</dbReference>